<feature type="domain" description="ABC transporter" evidence="4">
    <location>
        <begin position="14"/>
        <end position="263"/>
    </location>
</feature>
<dbReference type="eggNOG" id="COG0444">
    <property type="taxonomic scope" value="Bacteria"/>
</dbReference>
<evidence type="ECO:0000313" key="5">
    <source>
        <dbReference type="EMBL" id="ABU57018.1"/>
    </source>
</evidence>
<dbReference type="PANTHER" id="PTHR43067">
    <property type="entry name" value="OLIGOPEPTIDE/DIPEPTIDE ABC TRANSPORTER, ATPASE SUBUNIT"/>
    <property type="match status" value="1"/>
</dbReference>
<dbReference type="PROSITE" id="PS00211">
    <property type="entry name" value="ABC_TRANSPORTER_1"/>
    <property type="match status" value="1"/>
</dbReference>
<keyword evidence="6" id="KW-1185">Reference proteome</keyword>
<dbReference type="RefSeq" id="WP_012119448.1">
    <property type="nucleotide sequence ID" value="NC_009767.1"/>
</dbReference>
<dbReference type="Pfam" id="PF08352">
    <property type="entry name" value="oligo_HPY"/>
    <property type="match status" value="1"/>
</dbReference>
<evidence type="ECO:0000256" key="3">
    <source>
        <dbReference type="ARBA" id="ARBA00022840"/>
    </source>
</evidence>
<dbReference type="GO" id="GO:0015833">
    <property type="term" value="P:peptide transport"/>
    <property type="evidence" value="ECO:0007669"/>
    <property type="project" value="InterPro"/>
</dbReference>
<evidence type="ECO:0000256" key="2">
    <source>
        <dbReference type="ARBA" id="ARBA00022741"/>
    </source>
</evidence>
<evidence type="ECO:0000313" key="6">
    <source>
        <dbReference type="Proteomes" id="UP000000263"/>
    </source>
</evidence>
<reference evidence="5 6" key="1">
    <citation type="submission" date="2007-08" db="EMBL/GenBank/DDBJ databases">
        <title>Complete sequence of Roseiflexus castenholzii DSM 13941.</title>
        <authorList>
            <consortium name="US DOE Joint Genome Institute"/>
            <person name="Copeland A."/>
            <person name="Lucas S."/>
            <person name="Lapidus A."/>
            <person name="Barry K."/>
            <person name="Glavina del Rio T."/>
            <person name="Dalin E."/>
            <person name="Tice H."/>
            <person name="Pitluck S."/>
            <person name="Thompson L.S."/>
            <person name="Brettin T."/>
            <person name="Bruce D."/>
            <person name="Detter J.C."/>
            <person name="Han C."/>
            <person name="Tapia R."/>
            <person name="Schmutz J."/>
            <person name="Larimer F."/>
            <person name="Land M."/>
            <person name="Hauser L."/>
            <person name="Kyrpides N."/>
            <person name="Mikhailova N."/>
            <person name="Bryant D.A."/>
            <person name="Hanada S."/>
            <person name="Tsukatani Y."/>
            <person name="Richardson P."/>
        </authorList>
    </citation>
    <scope>NUCLEOTIDE SEQUENCE [LARGE SCALE GENOMIC DNA]</scope>
    <source>
        <strain evidence="6">DSM 13941 / HLO8</strain>
    </source>
</reference>
<dbReference type="InterPro" id="IPR003439">
    <property type="entry name" value="ABC_transporter-like_ATP-bd"/>
</dbReference>
<proteinExistence type="predicted"/>
<dbReference type="InterPro" id="IPR013563">
    <property type="entry name" value="Oligopep_ABC_C"/>
</dbReference>
<dbReference type="EMBL" id="CP000804">
    <property type="protein sequence ID" value="ABU57018.1"/>
    <property type="molecule type" value="Genomic_DNA"/>
</dbReference>
<dbReference type="InterPro" id="IPR017871">
    <property type="entry name" value="ABC_transporter-like_CS"/>
</dbReference>
<dbReference type="InterPro" id="IPR003593">
    <property type="entry name" value="AAA+_ATPase"/>
</dbReference>
<evidence type="ECO:0000259" key="4">
    <source>
        <dbReference type="PROSITE" id="PS50893"/>
    </source>
</evidence>
<dbReference type="STRING" id="383372.Rcas_0903"/>
<dbReference type="SUPFAM" id="SSF52540">
    <property type="entry name" value="P-loop containing nucleoside triphosphate hydrolases"/>
    <property type="match status" value="1"/>
</dbReference>
<dbReference type="KEGG" id="rca:Rcas_0903"/>
<dbReference type="PROSITE" id="PS50893">
    <property type="entry name" value="ABC_TRANSPORTER_2"/>
    <property type="match status" value="1"/>
</dbReference>
<dbReference type="Pfam" id="PF00005">
    <property type="entry name" value="ABC_tran"/>
    <property type="match status" value="1"/>
</dbReference>
<gene>
    <name evidence="5" type="ordered locus">Rcas_0903</name>
</gene>
<dbReference type="HOGENOM" id="CLU_000604_1_23_0"/>
<keyword evidence="1" id="KW-0813">Transport</keyword>
<dbReference type="GO" id="GO:0005524">
    <property type="term" value="F:ATP binding"/>
    <property type="evidence" value="ECO:0007669"/>
    <property type="project" value="UniProtKB-KW"/>
</dbReference>
<dbReference type="AlphaFoldDB" id="A7NHS1"/>
<name>A7NHS1_ROSCS</name>
<dbReference type="NCBIfam" id="TIGR01727">
    <property type="entry name" value="oligo_HPY"/>
    <property type="match status" value="1"/>
</dbReference>
<protein>
    <submittedName>
        <fullName evidence="5">Oligopeptide/dipeptide ABC transporter, ATPase subunit</fullName>
    </submittedName>
</protein>
<dbReference type="Proteomes" id="UP000000263">
    <property type="component" value="Chromosome"/>
</dbReference>
<dbReference type="GO" id="GO:0016887">
    <property type="term" value="F:ATP hydrolysis activity"/>
    <property type="evidence" value="ECO:0007669"/>
    <property type="project" value="InterPro"/>
</dbReference>
<keyword evidence="3" id="KW-0067">ATP-binding</keyword>
<organism evidence="5 6">
    <name type="scientific">Roseiflexus castenholzii (strain DSM 13941 / HLO8)</name>
    <dbReference type="NCBI Taxonomy" id="383372"/>
    <lineage>
        <taxon>Bacteria</taxon>
        <taxon>Bacillati</taxon>
        <taxon>Chloroflexota</taxon>
        <taxon>Chloroflexia</taxon>
        <taxon>Chloroflexales</taxon>
        <taxon>Roseiflexineae</taxon>
        <taxon>Roseiflexaceae</taxon>
        <taxon>Roseiflexus</taxon>
    </lineage>
</organism>
<dbReference type="SMART" id="SM00382">
    <property type="entry name" value="AAA"/>
    <property type="match status" value="1"/>
</dbReference>
<dbReference type="PANTHER" id="PTHR43067:SF2">
    <property type="entry name" value="OLIGOPEPTIDE ABC TRANSPORTER, ATP-BINDING PROTEIN"/>
    <property type="match status" value="1"/>
</dbReference>
<dbReference type="InterPro" id="IPR027417">
    <property type="entry name" value="P-loop_NTPase"/>
</dbReference>
<sequence length="335" mass="36904">MGDAILRAEALRAFYALDIYGKTKIIKAVHDVDLAIRENEIYGIAGESGCGKSTLLKALAAAVEPPLRIMGGKVCYRVNGAEIDVAALSQEEKRRLRMTYIAYVPQGSMSVLNPVARIRDTYRDFIESHLDVHQKSDAFILARDHLIELGLPPKILDAYPHQLSGGMRQRVTIALATLLKPRIIIGDEPTTALDVVVQRGVVQLLRDVQSRLKNTIVLVTHDMGVHANIADRIGIMYAGRIVEEAPTERMFSVPTHPYTQYLISSLPRFGDKTPRESVPGSPPSLANPPSGCPFHPRCPHAMEICKREMPGFTPVAPDHRVACWLVEEGSYGKAA</sequence>
<accession>A7NHS1</accession>
<keyword evidence="2" id="KW-0547">Nucleotide-binding</keyword>
<dbReference type="OrthoDB" id="41661at2"/>
<dbReference type="Gene3D" id="3.40.50.300">
    <property type="entry name" value="P-loop containing nucleotide triphosphate hydrolases"/>
    <property type="match status" value="1"/>
</dbReference>
<dbReference type="CDD" id="cd03257">
    <property type="entry name" value="ABC_NikE_OppD_transporters"/>
    <property type="match status" value="1"/>
</dbReference>
<evidence type="ECO:0000256" key="1">
    <source>
        <dbReference type="ARBA" id="ARBA00022448"/>
    </source>
</evidence>